<keyword evidence="4 7" id="KW-0812">Transmembrane</keyword>
<dbReference type="Pfam" id="PF00528">
    <property type="entry name" value="BPD_transp_1"/>
    <property type="match status" value="1"/>
</dbReference>
<evidence type="ECO:0000256" key="2">
    <source>
        <dbReference type="ARBA" id="ARBA00022448"/>
    </source>
</evidence>
<proteinExistence type="inferred from homology"/>
<dbReference type="PROSITE" id="PS50928">
    <property type="entry name" value="ABC_TM1"/>
    <property type="match status" value="1"/>
</dbReference>
<reference evidence="9 10" key="1">
    <citation type="journal article" date="2021" name="ISME Commun">
        <title>Automated analysis of genomic sequences facilitates high-throughput and comprehensive description of bacteria.</title>
        <authorList>
            <person name="Hitch T.C.A."/>
        </authorList>
    </citation>
    <scope>NUCLEOTIDE SEQUENCE [LARGE SCALE GENOMIC DNA]</scope>
    <source>
        <strain evidence="9 10">Sanger_18</strain>
    </source>
</reference>
<dbReference type="CDD" id="cd06261">
    <property type="entry name" value="TM_PBP2"/>
    <property type="match status" value="1"/>
</dbReference>
<evidence type="ECO:0000256" key="5">
    <source>
        <dbReference type="ARBA" id="ARBA00022989"/>
    </source>
</evidence>
<evidence type="ECO:0000256" key="7">
    <source>
        <dbReference type="RuleBase" id="RU363032"/>
    </source>
</evidence>
<feature type="transmembrane region" description="Helical" evidence="7">
    <location>
        <begin position="189"/>
        <end position="211"/>
    </location>
</feature>
<keyword evidence="2 7" id="KW-0813">Transport</keyword>
<keyword evidence="10" id="KW-1185">Reference proteome</keyword>
<evidence type="ECO:0000256" key="1">
    <source>
        <dbReference type="ARBA" id="ARBA00004651"/>
    </source>
</evidence>
<dbReference type="InterPro" id="IPR000515">
    <property type="entry name" value="MetI-like"/>
</dbReference>
<evidence type="ECO:0000313" key="9">
    <source>
        <dbReference type="EMBL" id="MCU6745383.1"/>
    </source>
</evidence>
<feature type="transmembrane region" description="Helical" evidence="7">
    <location>
        <begin position="114"/>
        <end position="138"/>
    </location>
</feature>
<sequence>MKKKNFFQKLKHMEPLDLFVNILVLLYAIVNLFPFYYLITSSFKSSAEIFKMPPDWWPKTFRYQNYVDLFKGQPAFRWAFNSFLVALTTTLLVVLCSSLAAYSVSKLRFKGRMLIYAVFIGALMIPKEIFIVPLFQIITKLDLSDTYSGMILPNVASTFGVFLLKGFFDTVPDSIRESGKLDGASEFKIFATLIIPIVKPGIGALFILNFVNIWNDYLWQMLIARSKDMMTLMVGTASIMQEISPNYGYKMAGAAVAAIPMLIIFMIFQRYFTAGITMGSVKE</sequence>
<protein>
    <submittedName>
        <fullName evidence="9">Carbohydrate ABC transporter permease</fullName>
    </submittedName>
</protein>
<feature type="domain" description="ABC transmembrane type-1" evidence="8">
    <location>
        <begin position="79"/>
        <end position="268"/>
    </location>
</feature>
<feature type="transmembrane region" description="Helical" evidence="7">
    <location>
        <begin position="247"/>
        <end position="268"/>
    </location>
</feature>
<evidence type="ECO:0000256" key="6">
    <source>
        <dbReference type="ARBA" id="ARBA00023136"/>
    </source>
</evidence>
<keyword evidence="5 7" id="KW-1133">Transmembrane helix</keyword>
<feature type="transmembrane region" description="Helical" evidence="7">
    <location>
        <begin position="20"/>
        <end position="39"/>
    </location>
</feature>
<name>A0ABT2T540_9FIRM</name>
<organism evidence="9 10">
    <name type="scientific">Suilimivivens aceti</name>
    <dbReference type="NCBI Taxonomy" id="2981774"/>
    <lineage>
        <taxon>Bacteria</taxon>
        <taxon>Bacillati</taxon>
        <taxon>Bacillota</taxon>
        <taxon>Clostridia</taxon>
        <taxon>Lachnospirales</taxon>
        <taxon>Lachnospiraceae</taxon>
        <taxon>Suilimivivens</taxon>
    </lineage>
</organism>
<evidence type="ECO:0000313" key="10">
    <source>
        <dbReference type="Proteomes" id="UP001652432"/>
    </source>
</evidence>
<evidence type="ECO:0000256" key="4">
    <source>
        <dbReference type="ARBA" id="ARBA00022692"/>
    </source>
</evidence>
<dbReference type="PANTHER" id="PTHR43744">
    <property type="entry name" value="ABC TRANSPORTER PERMEASE PROTEIN MG189-RELATED-RELATED"/>
    <property type="match status" value="1"/>
</dbReference>
<comment type="subcellular location">
    <subcellularLocation>
        <location evidence="1 7">Cell membrane</location>
        <topology evidence="1 7">Multi-pass membrane protein</topology>
    </subcellularLocation>
</comment>
<feature type="transmembrane region" description="Helical" evidence="7">
    <location>
        <begin position="78"/>
        <end position="102"/>
    </location>
</feature>
<dbReference type="RefSeq" id="WP_262575424.1">
    <property type="nucleotide sequence ID" value="NZ_JAOQKJ010000011.1"/>
</dbReference>
<dbReference type="InterPro" id="IPR035906">
    <property type="entry name" value="MetI-like_sf"/>
</dbReference>
<gene>
    <name evidence="9" type="ORF">OCV77_12940</name>
</gene>
<comment type="caution">
    <text evidence="9">The sequence shown here is derived from an EMBL/GenBank/DDBJ whole genome shotgun (WGS) entry which is preliminary data.</text>
</comment>
<feature type="transmembrane region" description="Helical" evidence="7">
    <location>
        <begin position="150"/>
        <end position="168"/>
    </location>
</feature>
<dbReference type="SUPFAM" id="SSF161098">
    <property type="entry name" value="MetI-like"/>
    <property type="match status" value="1"/>
</dbReference>
<dbReference type="Proteomes" id="UP001652432">
    <property type="component" value="Unassembled WGS sequence"/>
</dbReference>
<dbReference type="PANTHER" id="PTHR43744:SF12">
    <property type="entry name" value="ABC TRANSPORTER PERMEASE PROTEIN MG189-RELATED"/>
    <property type="match status" value="1"/>
</dbReference>
<accession>A0ABT2T540</accession>
<keyword evidence="3" id="KW-1003">Cell membrane</keyword>
<evidence type="ECO:0000259" key="8">
    <source>
        <dbReference type="PROSITE" id="PS50928"/>
    </source>
</evidence>
<keyword evidence="6 7" id="KW-0472">Membrane</keyword>
<evidence type="ECO:0000256" key="3">
    <source>
        <dbReference type="ARBA" id="ARBA00022475"/>
    </source>
</evidence>
<dbReference type="Gene3D" id="1.10.3720.10">
    <property type="entry name" value="MetI-like"/>
    <property type="match status" value="1"/>
</dbReference>
<dbReference type="EMBL" id="JAOQKJ010000011">
    <property type="protein sequence ID" value="MCU6745383.1"/>
    <property type="molecule type" value="Genomic_DNA"/>
</dbReference>
<comment type="similarity">
    <text evidence="7">Belongs to the binding-protein-dependent transport system permease family.</text>
</comment>